<dbReference type="CDD" id="cd03280">
    <property type="entry name" value="ABC_MutS2"/>
    <property type="match status" value="1"/>
</dbReference>
<keyword evidence="2 8" id="KW-0699">rRNA-binding</keyword>
<dbReference type="SMART" id="SM00533">
    <property type="entry name" value="MUTSd"/>
    <property type="match status" value="1"/>
</dbReference>
<proteinExistence type="inferred from homology"/>
<dbReference type="SMART" id="SM00463">
    <property type="entry name" value="SMR"/>
    <property type="match status" value="1"/>
</dbReference>
<dbReference type="FunFam" id="3.40.50.300:FF:000830">
    <property type="entry name" value="Endonuclease MutS2"/>
    <property type="match status" value="1"/>
</dbReference>
<evidence type="ECO:0000313" key="11">
    <source>
        <dbReference type="EMBL" id="BDG60824.1"/>
    </source>
</evidence>
<evidence type="ECO:0000256" key="9">
    <source>
        <dbReference type="SAM" id="MobiDB-lite"/>
    </source>
</evidence>
<evidence type="ECO:0000256" key="4">
    <source>
        <dbReference type="ARBA" id="ARBA00022801"/>
    </source>
</evidence>
<dbReference type="RefSeq" id="WP_264841518.1">
    <property type="nucleotide sequence ID" value="NZ_AP025628.1"/>
</dbReference>
<gene>
    <name evidence="8 11" type="primary">mutS2</name>
    <name evidence="8" type="synonym">rqcU</name>
    <name evidence="11" type="ORF">caldi_19140</name>
</gene>
<dbReference type="GO" id="GO:0030983">
    <property type="term" value="F:mismatched DNA binding"/>
    <property type="evidence" value="ECO:0007669"/>
    <property type="project" value="InterPro"/>
</dbReference>
<dbReference type="AlphaFoldDB" id="A0AA35CK70"/>
<dbReference type="GO" id="GO:0004519">
    <property type="term" value="F:endonuclease activity"/>
    <property type="evidence" value="ECO:0007669"/>
    <property type="project" value="UniProtKB-UniRule"/>
</dbReference>
<evidence type="ECO:0000256" key="3">
    <source>
        <dbReference type="ARBA" id="ARBA00022741"/>
    </source>
</evidence>
<keyword evidence="12" id="KW-1185">Reference proteome</keyword>
<dbReference type="PIRSF" id="PIRSF005814">
    <property type="entry name" value="MutS_YshD"/>
    <property type="match status" value="1"/>
</dbReference>
<dbReference type="PANTHER" id="PTHR48466:SF2">
    <property type="entry name" value="OS10G0509000 PROTEIN"/>
    <property type="match status" value="1"/>
</dbReference>
<dbReference type="InterPro" id="IPR045076">
    <property type="entry name" value="MutS"/>
</dbReference>
<dbReference type="EC" id="3.1.-.-" evidence="8"/>
<comment type="similarity">
    <text evidence="8">Belongs to the DNA mismatch repair MutS family. MutS2 subfamily.</text>
</comment>
<keyword evidence="3 8" id="KW-0547">Nucleotide-binding</keyword>
<dbReference type="InterPro" id="IPR002625">
    <property type="entry name" value="Smr_dom"/>
</dbReference>
<dbReference type="GO" id="GO:0072344">
    <property type="term" value="P:rescue of stalled ribosome"/>
    <property type="evidence" value="ECO:0007669"/>
    <property type="project" value="UniProtKB-UniRule"/>
</dbReference>
<dbReference type="InterPro" id="IPR007696">
    <property type="entry name" value="DNA_mismatch_repair_MutS_core"/>
</dbReference>
<sequence>MNERALRTLEFDRIRALLTARAQTAAGKAICAALQPSPDPLEVAHRLRETSEARALLDRGAGLNLGGVRDLRQAVRRAILGAPLEPAELLDVADTAAAARRLRRQLAEHQATAPTLAAYGAQLGDFAATEAEIRRSITEEGEVADAASPELARIRREMRILQNRIRERLETLVRNPSMRLYLQEPIVTIRDDRYVLPVKVEYRSQVPGVVHDQSQSGSTLFIEPFAVVDLGNDLKRLALDEREEIARILARLTGLIAQDADAWTTTLEALAHLDFCAAKALLSRDLDAVEPVLSDRPEVAIVRGRHPLLPVEPVPIDVHLGRDFDVLVITGPNTGGKTVTLKTIGLFCLMAQAGLHVPAAPGTELGVFSQVFADIGDEQSIEASLSTFSSHMGAIAGILAELQPGALVLLDELGAGTDPTEGAALAMAILEHLQARGALAVATTHYPELKAFAFHRDRVENASVEFDLETLRPTYRLQIGTPGASQAFEIALRLGIAPSLVERARSFLSREEDTVERLLAHVQAARIEAEREREAARAARAEAERLQRDARERLARTREREQEILEKARAEAASLLAAVRREAEEILDELRAARRQQAAREQERAIAAARERLRALSGRTRSLEPAADAAGPAAVDPLAGSPEAGPPPDLRPGETVYVRSMNVTATVLSPPDVEGQVTVQAGVLKLRVPVSDLLRAAAPAPAAPPAPAPARPRPEAAGVRAGFSTELDLRGLTTADALRRIDKYLDDALLAGATHVRIIHGKGTGALRQAVQRYLREHPAVVSFRLGGVGEGGDGVTVATLQEP</sequence>
<dbReference type="Pfam" id="PF01713">
    <property type="entry name" value="Smr"/>
    <property type="match status" value="1"/>
</dbReference>
<dbReference type="SMART" id="SM00534">
    <property type="entry name" value="MUTSac"/>
    <property type="match status" value="1"/>
</dbReference>
<dbReference type="InterPro" id="IPR005747">
    <property type="entry name" value="MutS2"/>
</dbReference>
<evidence type="ECO:0000256" key="1">
    <source>
        <dbReference type="ARBA" id="ARBA00022722"/>
    </source>
</evidence>
<dbReference type="InterPro" id="IPR000432">
    <property type="entry name" value="DNA_mismatch_repair_MutS_C"/>
</dbReference>
<dbReference type="Proteomes" id="UP001163687">
    <property type="component" value="Chromosome"/>
</dbReference>
<dbReference type="InterPro" id="IPR036187">
    <property type="entry name" value="DNA_mismatch_repair_MutS_sf"/>
</dbReference>
<evidence type="ECO:0000313" key="12">
    <source>
        <dbReference type="Proteomes" id="UP001163687"/>
    </source>
</evidence>
<dbReference type="GO" id="GO:0140664">
    <property type="term" value="F:ATP-dependent DNA damage sensor activity"/>
    <property type="evidence" value="ECO:0007669"/>
    <property type="project" value="InterPro"/>
</dbReference>
<evidence type="ECO:0000259" key="10">
    <source>
        <dbReference type="PROSITE" id="PS50828"/>
    </source>
</evidence>
<dbReference type="InterPro" id="IPR027417">
    <property type="entry name" value="P-loop_NTPase"/>
</dbReference>
<dbReference type="GO" id="GO:0006298">
    <property type="term" value="P:mismatch repair"/>
    <property type="evidence" value="ECO:0007669"/>
    <property type="project" value="InterPro"/>
</dbReference>
<evidence type="ECO:0000256" key="8">
    <source>
        <dbReference type="HAMAP-Rule" id="MF_00092"/>
    </source>
</evidence>
<dbReference type="Gene3D" id="3.40.50.300">
    <property type="entry name" value="P-loop containing nucleotide triphosphate hydrolases"/>
    <property type="match status" value="1"/>
</dbReference>
<dbReference type="Gene3D" id="3.30.1370.110">
    <property type="match status" value="1"/>
</dbReference>
<dbReference type="InterPro" id="IPR046893">
    <property type="entry name" value="MSSS"/>
</dbReference>
<feature type="compositionally biased region" description="Low complexity" evidence="9">
    <location>
        <begin position="625"/>
        <end position="640"/>
    </location>
</feature>
<keyword evidence="1 8" id="KW-0540">Nuclease</keyword>
<dbReference type="GO" id="GO:0043023">
    <property type="term" value="F:ribosomal large subunit binding"/>
    <property type="evidence" value="ECO:0007669"/>
    <property type="project" value="UniProtKB-UniRule"/>
</dbReference>
<keyword evidence="8 11" id="KW-0255">Endonuclease</keyword>
<keyword evidence="7 8" id="KW-0238">DNA-binding</keyword>
<dbReference type="InterPro" id="IPR036063">
    <property type="entry name" value="Smr_dom_sf"/>
</dbReference>
<evidence type="ECO:0000256" key="7">
    <source>
        <dbReference type="ARBA" id="ARBA00023125"/>
    </source>
</evidence>
<accession>A0AA35CK70</accession>
<protein>
    <recommendedName>
        <fullName evidence="8">Endonuclease MutS2</fullName>
        <ecNumber evidence="8">3.1.-.-</ecNumber>
    </recommendedName>
    <alternativeName>
        <fullName evidence="8">Ribosome-associated protein quality control-upstream factor</fullName>
        <shortName evidence="8">RQC-upstream factor</shortName>
        <shortName evidence="8">RqcU</shortName>
        <ecNumber evidence="8">3.6.4.-</ecNumber>
    </alternativeName>
</protein>
<dbReference type="SUPFAM" id="SSF48334">
    <property type="entry name" value="DNA repair protein MutS, domain III"/>
    <property type="match status" value="1"/>
</dbReference>
<dbReference type="GO" id="GO:0045910">
    <property type="term" value="P:negative regulation of DNA recombination"/>
    <property type="evidence" value="ECO:0007669"/>
    <property type="project" value="InterPro"/>
</dbReference>
<keyword evidence="4 8" id="KW-0378">Hydrolase</keyword>
<dbReference type="Pfam" id="PF00488">
    <property type="entry name" value="MutS_V"/>
    <property type="match status" value="1"/>
</dbReference>
<feature type="binding site" evidence="8">
    <location>
        <begin position="331"/>
        <end position="338"/>
    </location>
    <ligand>
        <name>ATP</name>
        <dbReference type="ChEBI" id="CHEBI:30616"/>
    </ligand>
</feature>
<reference evidence="11" key="1">
    <citation type="submission" date="2022-03" db="EMBL/GenBank/DDBJ databases">
        <title>Complete genome sequence of Caldinitratiruptor microaerophilus.</title>
        <authorList>
            <person name="Mukaiyama R."/>
            <person name="Nishiyama T."/>
            <person name="Ueda K."/>
        </authorList>
    </citation>
    <scope>NUCLEOTIDE SEQUENCE</scope>
    <source>
        <strain evidence="11">JCM 16183</strain>
    </source>
</reference>
<evidence type="ECO:0000256" key="2">
    <source>
        <dbReference type="ARBA" id="ARBA00022730"/>
    </source>
</evidence>
<dbReference type="PROSITE" id="PS50828">
    <property type="entry name" value="SMR"/>
    <property type="match status" value="1"/>
</dbReference>
<comment type="subunit">
    <text evidence="8">Homodimer. Binds to stalled ribosomes, contacting rRNA.</text>
</comment>
<evidence type="ECO:0000256" key="6">
    <source>
        <dbReference type="ARBA" id="ARBA00022884"/>
    </source>
</evidence>
<dbReference type="KEGG" id="cmic:caldi_19140"/>
<dbReference type="PANTHER" id="PTHR48466">
    <property type="entry name" value="OS10G0509000 PROTEIN-RELATED"/>
    <property type="match status" value="1"/>
</dbReference>
<organism evidence="11 12">
    <name type="scientific">Caldinitratiruptor microaerophilus</name>
    <dbReference type="NCBI Taxonomy" id="671077"/>
    <lineage>
        <taxon>Bacteria</taxon>
        <taxon>Bacillati</taxon>
        <taxon>Bacillota</taxon>
        <taxon>Clostridia</taxon>
        <taxon>Eubacteriales</taxon>
        <taxon>Symbiobacteriaceae</taxon>
        <taxon>Caldinitratiruptor</taxon>
    </lineage>
</organism>
<dbReference type="HAMAP" id="MF_00092">
    <property type="entry name" value="MutS2"/>
    <property type="match status" value="1"/>
</dbReference>
<comment type="function">
    <text evidence="8">Endonuclease that is involved in the suppression of homologous recombination and thus may have a key role in the control of bacterial genetic diversity.</text>
</comment>
<dbReference type="SUPFAM" id="SSF160443">
    <property type="entry name" value="SMR domain-like"/>
    <property type="match status" value="1"/>
</dbReference>
<dbReference type="GO" id="GO:0019843">
    <property type="term" value="F:rRNA binding"/>
    <property type="evidence" value="ECO:0007669"/>
    <property type="project" value="UniProtKB-UniRule"/>
</dbReference>
<dbReference type="EMBL" id="AP025628">
    <property type="protein sequence ID" value="BDG60824.1"/>
    <property type="molecule type" value="Genomic_DNA"/>
</dbReference>
<keyword evidence="6 8" id="KW-0694">RNA-binding</keyword>
<dbReference type="PROSITE" id="PS00486">
    <property type="entry name" value="DNA_MISMATCH_REPAIR_2"/>
    <property type="match status" value="1"/>
</dbReference>
<comment type="function">
    <text evidence="8">Acts as a ribosome collision sensor, splitting the ribosome into its 2 subunits. Detects stalled/collided 70S ribosomes which it binds and splits by an ATP-hydrolysis driven conformational change. Acts upstream of the ribosome quality control system (RQC), a ribosome-associated complex that mediates the extraction of incompletely synthesized nascent chains from stalled ribosomes and their subsequent degradation. Probably generates substrates for RQC.</text>
</comment>
<dbReference type="GO" id="GO:0005524">
    <property type="term" value="F:ATP binding"/>
    <property type="evidence" value="ECO:0007669"/>
    <property type="project" value="UniProtKB-UniRule"/>
</dbReference>
<keyword evidence="5 8" id="KW-0067">ATP-binding</keyword>
<feature type="region of interest" description="Disordered" evidence="9">
    <location>
        <begin position="617"/>
        <end position="652"/>
    </location>
</feature>
<evidence type="ECO:0000256" key="5">
    <source>
        <dbReference type="ARBA" id="ARBA00022840"/>
    </source>
</evidence>
<dbReference type="NCBIfam" id="TIGR01069">
    <property type="entry name" value="mutS2"/>
    <property type="match status" value="1"/>
</dbReference>
<dbReference type="GO" id="GO:0016887">
    <property type="term" value="F:ATP hydrolysis activity"/>
    <property type="evidence" value="ECO:0007669"/>
    <property type="project" value="InterPro"/>
</dbReference>
<dbReference type="Pfam" id="PF20297">
    <property type="entry name" value="MSSS"/>
    <property type="match status" value="1"/>
</dbReference>
<name>A0AA35CK70_9FIRM</name>
<dbReference type="SUPFAM" id="SSF52540">
    <property type="entry name" value="P-loop containing nucleoside triphosphate hydrolases"/>
    <property type="match status" value="1"/>
</dbReference>
<feature type="domain" description="Smr" evidence="10">
    <location>
        <begin position="727"/>
        <end position="802"/>
    </location>
</feature>
<dbReference type="EC" id="3.6.4.-" evidence="8"/>